<feature type="region of interest" description="Disordered" evidence="15">
    <location>
        <begin position="1"/>
        <end position="26"/>
    </location>
</feature>
<accession>A0A8C7FWE7</accession>
<comment type="subcellular location">
    <subcellularLocation>
        <location evidence="13">Nucleus</location>
    </subcellularLocation>
    <subcellularLocation>
        <location evidence="13">Cytoplasm</location>
    </subcellularLocation>
</comment>
<dbReference type="PROSITE" id="PS00028">
    <property type="entry name" value="ZINC_FINGER_C2H2_1"/>
    <property type="match status" value="4"/>
</dbReference>
<feature type="region of interest" description="Disordered" evidence="15">
    <location>
        <begin position="254"/>
        <end position="276"/>
    </location>
</feature>
<keyword evidence="12" id="KW-0539">Nucleus</keyword>
<feature type="domain" description="C2H2-type" evidence="16">
    <location>
        <begin position="498"/>
        <end position="525"/>
    </location>
</feature>
<dbReference type="PROSITE" id="PS50157">
    <property type="entry name" value="ZINC_FINGER_C2H2_2"/>
    <property type="match status" value="4"/>
</dbReference>
<protein>
    <recommendedName>
        <fullName evidence="13">PR domain zinc finger protein 1</fullName>
        <ecNumber evidence="13">2.1.1.-</ecNumber>
    </recommendedName>
</protein>
<dbReference type="EC" id="2.1.1.-" evidence="13"/>
<evidence type="ECO:0000256" key="10">
    <source>
        <dbReference type="ARBA" id="ARBA00023130"/>
    </source>
</evidence>
<dbReference type="GO" id="GO:0002250">
    <property type="term" value="P:adaptive immune response"/>
    <property type="evidence" value="ECO:0007669"/>
    <property type="project" value="UniProtKB-KW"/>
</dbReference>
<comment type="similarity">
    <text evidence="13">Belongs to the class V-like SAM-binding methyltransferase superfamily.</text>
</comment>
<evidence type="ECO:0000256" key="15">
    <source>
        <dbReference type="SAM" id="MobiDB-lite"/>
    </source>
</evidence>
<dbReference type="GO" id="GO:0005634">
    <property type="term" value="C:nucleus"/>
    <property type="evidence" value="ECO:0007669"/>
    <property type="project" value="UniProtKB-SubCell"/>
</dbReference>
<keyword evidence="8" id="KW-0805">Transcription regulation</keyword>
<dbReference type="GO" id="GO:0005737">
    <property type="term" value="C:cytoplasm"/>
    <property type="evidence" value="ECO:0007669"/>
    <property type="project" value="UniProtKB-SubCell"/>
</dbReference>
<evidence type="ECO:0000256" key="11">
    <source>
        <dbReference type="ARBA" id="ARBA00023163"/>
    </source>
</evidence>
<dbReference type="SMART" id="SM00317">
    <property type="entry name" value="SET"/>
    <property type="match status" value="1"/>
</dbReference>
<dbReference type="SUPFAM" id="SSF57667">
    <property type="entry name" value="beta-beta-alpha zinc fingers"/>
    <property type="match status" value="3"/>
</dbReference>
<feature type="domain" description="C2H2-type" evidence="16">
    <location>
        <begin position="554"/>
        <end position="581"/>
    </location>
</feature>
<dbReference type="PANTHER" id="PTHR16515:SF64">
    <property type="entry name" value="PR DOMAIN ZINC FINGER PROTEIN 1"/>
    <property type="match status" value="1"/>
</dbReference>
<dbReference type="Gene3D" id="2.170.270.10">
    <property type="entry name" value="SET domain"/>
    <property type="match status" value="1"/>
</dbReference>
<evidence type="ECO:0000259" key="17">
    <source>
        <dbReference type="PROSITE" id="PS50280"/>
    </source>
</evidence>
<keyword evidence="9" id="KW-0238">DNA-binding</keyword>
<name>A0A8C7FWE7_ONCKI</name>
<evidence type="ECO:0000259" key="16">
    <source>
        <dbReference type="PROSITE" id="PS50157"/>
    </source>
</evidence>
<reference evidence="18" key="1">
    <citation type="submission" date="2025-08" db="UniProtKB">
        <authorList>
            <consortium name="Ensembl"/>
        </authorList>
    </citation>
    <scope>IDENTIFICATION</scope>
</reference>
<dbReference type="Proteomes" id="UP000694557">
    <property type="component" value="Unassembled WGS sequence"/>
</dbReference>
<evidence type="ECO:0000256" key="2">
    <source>
        <dbReference type="ARBA" id="ARBA00022588"/>
    </source>
</evidence>
<dbReference type="GO" id="GO:0008270">
    <property type="term" value="F:zinc ion binding"/>
    <property type="evidence" value="ECO:0007669"/>
    <property type="project" value="UniProtKB-KW"/>
</dbReference>
<evidence type="ECO:0000256" key="14">
    <source>
        <dbReference type="PROSITE-ProRule" id="PRU00042"/>
    </source>
</evidence>
<evidence type="ECO:0000313" key="18">
    <source>
        <dbReference type="Ensembl" id="ENSOKIP00005033603.1"/>
    </source>
</evidence>
<proteinExistence type="inferred from homology"/>
<dbReference type="GO" id="GO:0051239">
    <property type="term" value="P:regulation of multicellular organismal process"/>
    <property type="evidence" value="ECO:0007669"/>
    <property type="project" value="UniProtKB-ARBA"/>
</dbReference>
<keyword evidence="4" id="KW-0677">Repeat</keyword>
<comment type="subunit">
    <text evidence="13">Interacts with PRMT5. Interacts with FBXO10. Interacts with FBXO11.</text>
</comment>
<dbReference type="GO" id="GO:0000978">
    <property type="term" value="F:RNA polymerase II cis-regulatory region sequence-specific DNA binding"/>
    <property type="evidence" value="ECO:0007669"/>
    <property type="project" value="TreeGrafter"/>
</dbReference>
<reference evidence="18" key="2">
    <citation type="submission" date="2025-09" db="UniProtKB">
        <authorList>
            <consortium name="Ensembl"/>
        </authorList>
    </citation>
    <scope>IDENTIFICATION</scope>
</reference>
<feature type="compositionally biased region" description="Basic and acidic residues" evidence="15">
    <location>
        <begin position="224"/>
        <end position="235"/>
    </location>
</feature>
<feature type="compositionally biased region" description="Basic and acidic residues" evidence="15">
    <location>
        <begin position="206"/>
        <end position="216"/>
    </location>
</feature>
<keyword evidence="2" id="KW-0399">Innate immunity</keyword>
<dbReference type="SUPFAM" id="SSF82199">
    <property type="entry name" value="SET domain"/>
    <property type="match status" value="1"/>
</dbReference>
<feature type="region of interest" description="Disordered" evidence="15">
    <location>
        <begin position="359"/>
        <end position="428"/>
    </location>
</feature>
<organism evidence="18 19">
    <name type="scientific">Oncorhynchus kisutch</name>
    <name type="common">Coho salmon</name>
    <name type="synonym">Salmo kisutch</name>
    <dbReference type="NCBI Taxonomy" id="8019"/>
    <lineage>
        <taxon>Eukaryota</taxon>
        <taxon>Metazoa</taxon>
        <taxon>Chordata</taxon>
        <taxon>Craniata</taxon>
        <taxon>Vertebrata</taxon>
        <taxon>Euteleostomi</taxon>
        <taxon>Actinopterygii</taxon>
        <taxon>Neopterygii</taxon>
        <taxon>Teleostei</taxon>
        <taxon>Protacanthopterygii</taxon>
        <taxon>Salmoniformes</taxon>
        <taxon>Salmonidae</taxon>
        <taxon>Salmoninae</taxon>
        <taxon>Oncorhynchus</taxon>
    </lineage>
</organism>
<dbReference type="GO" id="GO:0002682">
    <property type="term" value="P:regulation of immune system process"/>
    <property type="evidence" value="ECO:0007669"/>
    <property type="project" value="UniProtKB-ARBA"/>
</dbReference>
<dbReference type="CDD" id="cd19187">
    <property type="entry name" value="PR-SET_PRDM1"/>
    <property type="match status" value="1"/>
</dbReference>
<dbReference type="InterPro" id="IPR044413">
    <property type="entry name" value="PRDM1_PR-SET"/>
</dbReference>
<dbReference type="GeneTree" id="ENSGT00940000154798"/>
<keyword evidence="10" id="KW-1064">Adaptive immunity</keyword>
<evidence type="ECO:0000256" key="12">
    <source>
        <dbReference type="ARBA" id="ARBA00023242"/>
    </source>
</evidence>
<gene>
    <name evidence="18" type="primary">LOC109904470</name>
</gene>
<comment type="similarity">
    <text evidence="1">Belongs to the krueppel C2H2-type zinc-finger protein family.</text>
</comment>
<evidence type="ECO:0000256" key="9">
    <source>
        <dbReference type="ARBA" id="ARBA00023125"/>
    </source>
</evidence>
<dbReference type="Pfam" id="PF00096">
    <property type="entry name" value="zf-C2H2"/>
    <property type="match status" value="3"/>
</dbReference>
<evidence type="ECO:0000256" key="7">
    <source>
        <dbReference type="ARBA" id="ARBA00022859"/>
    </source>
</evidence>
<evidence type="ECO:0000256" key="13">
    <source>
        <dbReference type="PIRNR" id="PIRNR013212"/>
    </source>
</evidence>
<keyword evidence="3" id="KW-0479">Metal-binding</keyword>
<evidence type="ECO:0000256" key="3">
    <source>
        <dbReference type="ARBA" id="ARBA00022723"/>
    </source>
</evidence>
<dbReference type="Ensembl" id="ENSOKIT00005035472.1">
    <property type="protein sequence ID" value="ENSOKIP00005033603.1"/>
    <property type="gene ID" value="ENSOKIG00005014382.1"/>
</dbReference>
<dbReference type="Pfam" id="PF21549">
    <property type="entry name" value="PRDM2_PR"/>
    <property type="match status" value="1"/>
</dbReference>
<dbReference type="InterPro" id="IPR036236">
    <property type="entry name" value="Znf_C2H2_sf"/>
</dbReference>
<dbReference type="AlphaFoldDB" id="A0A8C7FWE7"/>
<dbReference type="FunFam" id="3.30.160.60:FF:000132">
    <property type="entry name" value="PR domain zinc finger protein 1"/>
    <property type="match status" value="1"/>
</dbReference>
<dbReference type="FunFam" id="3.30.160.60:FF:000262">
    <property type="entry name" value="PR domain zinc finger protein 1"/>
    <property type="match status" value="1"/>
</dbReference>
<evidence type="ECO:0000256" key="8">
    <source>
        <dbReference type="ARBA" id="ARBA00023015"/>
    </source>
</evidence>
<feature type="domain" description="C2H2-type" evidence="16">
    <location>
        <begin position="470"/>
        <end position="497"/>
    </location>
</feature>
<keyword evidence="19" id="KW-1185">Reference proteome</keyword>
<evidence type="ECO:0000256" key="5">
    <source>
        <dbReference type="ARBA" id="ARBA00022771"/>
    </source>
</evidence>
<feature type="region of interest" description="Disordered" evidence="15">
    <location>
        <begin position="203"/>
        <end position="242"/>
    </location>
</feature>
<dbReference type="PROSITE" id="PS50280">
    <property type="entry name" value="SET"/>
    <property type="match status" value="1"/>
</dbReference>
<keyword evidence="11" id="KW-0804">Transcription</keyword>
<dbReference type="PIRSF" id="PIRSF013212">
    <property type="entry name" value="PRDM1"/>
    <property type="match status" value="1"/>
</dbReference>
<sequence length="719" mass="81485">MKNRSITEVTPYRRTPTQTKSSGEERINTKSVKMKLETAPDMSEWREDDFALNCTYIVPDQVSDPSFGVPKAMTSIPRNLTFEYSTENEVTGVFSKEYIPQGTRFGPLQGDIYTKYNVPKQANRKYFWRIYNGRQLYHFIDGYDLQRSNWMRYVNPAHSLSEQNLVACQNGRDVYFYTSQPVEPRQELLVWYSQDFAQRLCSQPGEELKQSEKTLEREDEGEERIDVEVLERDTPPDTPDDQIMDFSQKIENEKVTQDHQGPIPSPQPDQREPNLGSHVYGFPECHPTAPSPTRDLHLHGLYSHREGLVSSYPLYHPSRPIQPPYQLLPPYSSPHYPHLLLPQYPPPFPGMLPSRGPLRYSSYPSSDGLPHPSMTHQPGLLPVSLPYPGATQGGLKERTPNMSPPCGAPATPELSPLPKQEHQTPLPSPCGCEEAMNLSLAMPESSPSPPAPGYKSLPYPLKKQNGKIKYECNVCIKTFGQLSNLKVHLRVHSGEKPFQCHLCLKSFTQLAHLQKHHLVHTGEKPHECTVCHKRFSSTSNLRTHLRLHSGEKPYQCKLCSTKFTQYIHLKLHRRLHIARDRPHCCPLCAHAFVHRFSLRIHQRSCCPTSAQAQASSHAHTHIRELVERFDTSPEADTLPEGAGPAHLEAAVERWVARSLEGREGKEDQSEATLLLKAFTAAINTPAPPTTSSHTSTSAYQERASVVRLYNRPMVKTQGQ</sequence>
<dbReference type="InterPro" id="IPR013087">
    <property type="entry name" value="Znf_C2H2_type"/>
</dbReference>
<dbReference type="SMART" id="SM00355">
    <property type="entry name" value="ZnF_C2H2"/>
    <property type="match status" value="5"/>
</dbReference>
<keyword evidence="5 14" id="KW-0863">Zinc-finger</keyword>
<dbReference type="GO" id="GO:0045165">
    <property type="term" value="P:cell fate commitment"/>
    <property type="evidence" value="ECO:0007669"/>
    <property type="project" value="UniProtKB-UniRule"/>
</dbReference>
<evidence type="ECO:0000256" key="4">
    <source>
        <dbReference type="ARBA" id="ARBA00022737"/>
    </source>
</evidence>
<dbReference type="FunFam" id="3.30.160.60:FF:001272">
    <property type="entry name" value="Zinc finger protein 683"/>
    <property type="match status" value="1"/>
</dbReference>
<dbReference type="InterPro" id="IPR046341">
    <property type="entry name" value="SET_dom_sf"/>
</dbReference>
<feature type="domain" description="C2H2-type" evidence="16">
    <location>
        <begin position="526"/>
        <end position="553"/>
    </location>
</feature>
<evidence type="ECO:0000313" key="19">
    <source>
        <dbReference type="Proteomes" id="UP000694557"/>
    </source>
</evidence>
<dbReference type="GO" id="GO:0045087">
    <property type="term" value="P:innate immune response"/>
    <property type="evidence" value="ECO:0007669"/>
    <property type="project" value="UniProtKB-KW"/>
</dbReference>
<dbReference type="InterPro" id="IPR016608">
    <property type="entry name" value="PRDM1"/>
</dbReference>
<feature type="domain" description="SET" evidence="17">
    <location>
        <begin position="78"/>
        <end position="193"/>
    </location>
</feature>
<dbReference type="PANTHER" id="PTHR16515">
    <property type="entry name" value="PR DOMAIN ZINC FINGER PROTEIN"/>
    <property type="match status" value="1"/>
</dbReference>
<keyword evidence="7" id="KW-0391">Immunity</keyword>
<keyword evidence="6" id="KW-0862">Zinc</keyword>
<evidence type="ECO:0000256" key="1">
    <source>
        <dbReference type="ARBA" id="ARBA00006991"/>
    </source>
</evidence>
<comment type="function">
    <text evidence="13">Transcription factor that mediates a transcriptional program in various innate and adaptive immune tissue-resident lymphocyte T cell types such as tissue-resident memory T (Trm), natural killer (trNK) and natural killer T (NKT) cells and negatively regulates gene expression of proteins that promote the egress of tissue-resident T-cell populations from non-lymphoid organs. Plays a role in the development, retention and long-term establishment of adaptive and innate tissue-resident lymphocyte T cell types in non-lymphoid organs, such as the skin and gut, but also in other nonbarrier tissues like liver and kidney, and therefore may provide immediate immunological protection against reactivating infections or viral reinfection. Binds specifically to the PRDI element in the promoter of the beta-interferon gene. Drives the maturation of B-lymphocytes into Ig secreting cells. Associates with the transcriptional repressor ZNF683 to chromatin at gene promoter regions.</text>
</comment>
<dbReference type="InterPro" id="IPR050331">
    <property type="entry name" value="Zinc_finger"/>
</dbReference>
<dbReference type="Gene3D" id="3.30.160.60">
    <property type="entry name" value="Classic Zinc Finger"/>
    <property type="match status" value="4"/>
</dbReference>
<dbReference type="GO" id="GO:0001227">
    <property type="term" value="F:DNA-binding transcription repressor activity, RNA polymerase II-specific"/>
    <property type="evidence" value="ECO:0007669"/>
    <property type="project" value="InterPro"/>
</dbReference>
<evidence type="ECO:0000256" key="6">
    <source>
        <dbReference type="ARBA" id="ARBA00022833"/>
    </source>
</evidence>
<dbReference type="InterPro" id="IPR001214">
    <property type="entry name" value="SET_dom"/>
</dbReference>
<dbReference type="FunFam" id="3.30.160.60:FF:000748">
    <property type="entry name" value="PR domain zinc finger protein"/>
    <property type="match status" value="1"/>
</dbReference>